<evidence type="ECO:0000313" key="3">
    <source>
        <dbReference type="EMBL" id="KAG0569007.1"/>
    </source>
</evidence>
<dbReference type="Proteomes" id="UP000822688">
    <property type="component" value="Chromosome 6"/>
</dbReference>
<gene>
    <name evidence="3" type="ORF">KC19_6G058500</name>
</gene>
<accession>A0A8T0HEC6</accession>
<sequence>MKIHELPSQDMETPTNEALKRAEELVREIEEAAPTSLSADSVKKLRNVVAESFAQAEFSEEQRVNAWRLSYRLWNTSVDIVNNLEVDQELTEDHAELRQIASDLLAIAGAIGNTRSSFVRIAMFFYKTGCAWHKIKKYLKASACFERAFELCFKQEGSGSQSSDTTEQVEFYFDLSLARARAAWELGGQTLACSLLGRARGLLPTVPTDRRVELAEQYLQFGKSLLLKDDTGSQAESVRYMETGLDVCSEALSISQLDDVDRTNLERLKQRLLRNLTAGQLQNENYESALRCVDALRLTTDQTSTSYFALRALAKLGRHEEAERELFTLVDHAGERVDLYISALEIVIQECSRIDAVEKAFFILLEQFGPNKEQLPAKVLEKLLRQEPSGDPSCIKRVELALKIACDEKILTALMAENEGLMLGDKRQQSSQKQREFVHALLWTSGSEHFQAKMYKNSIRLFEASMLYVVRDSEGCMLEAKSLRVLCLCHIALSQFERAAEVLDAAEKVDPCIATIFLKFKMGLQSRNETDACKQIERMLKCPDFEPEFLNLACHEAIACKSITVAVSALCSILSLYTSERILATGEVVVLRNLILLLIQEKNRRSDILKYFKYAQKRLHDVGCEKFFGAGSNGEREVKWFSGAAWNEAMECGSEQNWKSCAEFFAISSNFYSQLPKSLGSLQFVQTALLLCVSALLTAVDVKESEVIHIATNYLDKCQKVHEALVALPDSGIKIDESFDIFLNLLLFELKGRAKEDAEQLKILKRCSGIPGFTALQFFKMGLETCKRKEPATEVAVASFRMCLALTLSDPNADYKVVAAVIRKMINLANTRCKDGPEVLDLYKQAQQILSGLGNNVYPQDEAQWLVSTAWNRAALYLKLQKYENAELWMGVALELLKHVPAMETHRPSMMESLTELLRQKASSRKAE</sequence>
<dbReference type="AlphaFoldDB" id="A0A8T0HEC6"/>
<keyword evidence="4" id="KW-1185">Reference proteome</keyword>
<evidence type="ECO:0000256" key="2">
    <source>
        <dbReference type="ARBA" id="ARBA00031845"/>
    </source>
</evidence>
<reference evidence="3 4" key="1">
    <citation type="submission" date="2020-06" db="EMBL/GenBank/DDBJ databases">
        <title>WGS assembly of Ceratodon purpureus strain R40.</title>
        <authorList>
            <person name="Carey S.B."/>
            <person name="Jenkins J."/>
            <person name="Shu S."/>
            <person name="Lovell J.T."/>
            <person name="Sreedasyam A."/>
            <person name="Maumus F."/>
            <person name="Tiley G.P."/>
            <person name="Fernandez-Pozo N."/>
            <person name="Barry K."/>
            <person name="Chen C."/>
            <person name="Wang M."/>
            <person name="Lipzen A."/>
            <person name="Daum C."/>
            <person name="Saski C.A."/>
            <person name="Payton A.C."/>
            <person name="Mcbreen J.C."/>
            <person name="Conrad R.E."/>
            <person name="Kollar L.M."/>
            <person name="Olsson S."/>
            <person name="Huttunen S."/>
            <person name="Landis J.B."/>
            <person name="Wickett N.J."/>
            <person name="Johnson M.G."/>
            <person name="Rensing S.A."/>
            <person name="Grimwood J."/>
            <person name="Schmutz J."/>
            <person name="Mcdaniel S.F."/>
        </authorList>
    </citation>
    <scope>NUCLEOTIDE SEQUENCE [LARGE SCALE GENOMIC DNA]</scope>
    <source>
        <strain evidence="3 4">R40</strain>
    </source>
</reference>
<dbReference type="GO" id="GO:0090173">
    <property type="term" value="P:regulation of synaptonemal complex assembly"/>
    <property type="evidence" value="ECO:0007669"/>
    <property type="project" value="InterPro"/>
</dbReference>
<dbReference type="SUPFAM" id="SSF48452">
    <property type="entry name" value="TPR-like"/>
    <property type="match status" value="2"/>
</dbReference>
<evidence type="ECO:0000313" key="4">
    <source>
        <dbReference type="Proteomes" id="UP000822688"/>
    </source>
</evidence>
<dbReference type="InterPro" id="IPR013940">
    <property type="entry name" value="Spo22/ZIP4/TEX11"/>
</dbReference>
<dbReference type="InterPro" id="IPR039057">
    <property type="entry name" value="Spo22/ZIP4"/>
</dbReference>
<organism evidence="3 4">
    <name type="scientific">Ceratodon purpureus</name>
    <name type="common">Fire moss</name>
    <name type="synonym">Dicranum purpureum</name>
    <dbReference type="NCBI Taxonomy" id="3225"/>
    <lineage>
        <taxon>Eukaryota</taxon>
        <taxon>Viridiplantae</taxon>
        <taxon>Streptophyta</taxon>
        <taxon>Embryophyta</taxon>
        <taxon>Bryophyta</taxon>
        <taxon>Bryophytina</taxon>
        <taxon>Bryopsida</taxon>
        <taxon>Dicranidae</taxon>
        <taxon>Pseudoditrichales</taxon>
        <taxon>Ditrichaceae</taxon>
        <taxon>Ceratodon</taxon>
    </lineage>
</organism>
<dbReference type="EMBL" id="CM026427">
    <property type="protein sequence ID" value="KAG0569007.1"/>
    <property type="molecule type" value="Genomic_DNA"/>
</dbReference>
<protein>
    <recommendedName>
        <fullName evidence="2">Protein ZIP4 homolog</fullName>
    </recommendedName>
</protein>
<comment type="caution">
    <text evidence="3">The sequence shown here is derived from an EMBL/GenBank/DDBJ whole genome shotgun (WGS) entry which is preliminary data.</text>
</comment>
<dbReference type="GO" id="GO:0051321">
    <property type="term" value="P:meiotic cell cycle"/>
    <property type="evidence" value="ECO:0007669"/>
    <property type="project" value="UniProtKB-KW"/>
</dbReference>
<evidence type="ECO:0000256" key="1">
    <source>
        <dbReference type="ARBA" id="ARBA00023254"/>
    </source>
</evidence>
<keyword evidence="1" id="KW-0469">Meiosis</keyword>
<dbReference type="InterPro" id="IPR011990">
    <property type="entry name" value="TPR-like_helical_dom_sf"/>
</dbReference>
<dbReference type="Pfam" id="PF08631">
    <property type="entry name" value="SPO22"/>
    <property type="match status" value="1"/>
</dbReference>
<dbReference type="Gene3D" id="1.25.40.10">
    <property type="entry name" value="Tetratricopeptide repeat domain"/>
    <property type="match status" value="1"/>
</dbReference>
<proteinExistence type="predicted"/>
<name>A0A8T0HEC6_CERPU</name>
<dbReference type="PANTHER" id="PTHR40375">
    <property type="entry name" value="SPORULATION-SPECIFIC PROTEIN 22"/>
    <property type="match status" value="1"/>
</dbReference>
<dbReference type="PANTHER" id="PTHR40375:SF2">
    <property type="entry name" value="SPORULATION-SPECIFIC PROTEIN 22"/>
    <property type="match status" value="1"/>
</dbReference>